<dbReference type="SUPFAM" id="SSF109854">
    <property type="entry name" value="DinB/YfiT-like putative metalloenzymes"/>
    <property type="match status" value="1"/>
</dbReference>
<protein>
    <recommendedName>
        <fullName evidence="3">DinB-like domain-containing protein</fullName>
    </recommendedName>
</protein>
<comment type="caution">
    <text evidence="1">The sequence shown here is derived from an EMBL/GenBank/DDBJ whole genome shotgun (WGS) entry which is preliminary data.</text>
</comment>
<dbReference type="eggNOG" id="COG2318">
    <property type="taxonomic scope" value="Bacteria"/>
</dbReference>
<dbReference type="PANTHER" id="PTHR39473:SF1">
    <property type="entry name" value="DINB-LIKE DOMAIN-CONTAINING PROTEIN"/>
    <property type="match status" value="1"/>
</dbReference>
<accession>A0A081NIA7</accession>
<gene>
    <name evidence="1" type="ORF">GZ78_11580</name>
</gene>
<dbReference type="PANTHER" id="PTHR39473">
    <property type="match status" value="1"/>
</dbReference>
<name>A0A081NIA7_9GAMM</name>
<proteinExistence type="predicted"/>
<sequence length="172" mass="19305">MTDARQFNISTLSELESVLLHLSEKQYKKTSSLLSSSVGTHVRHIIEFYHCFFKGLDYGAIDYDNRPRNPVLEESVDQALEYLKNVHLLLSGQDMSHYPETVSVVALTGSGSPVQTSSSIIRELLFLQSHTTHHLALIALMLEQEGIKLPLDFGVATSTRRHRQAAEEPAQE</sequence>
<evidence type="ECO:0000313" key="2">
    <source>
        <dbReference type="Proteomes" id="UP000028073"/>
    </source>
</evidence>
<dbReference type="Proteomes" id="UP000028073">
    <property type="component" value="Unassembled WGS sequence"/>
</dbReference>
<dbReference type="EMBL" id="JOKH01000002">
    <property type="protein sequence ID" value="KEQ18180.1"/>
    <property type="molecule type" value="Genomic_DNA"/>
</dbReference>
<dbReference type="STRING" id="1137799.GZ78_11580"/>
<evidence type="ECO:0000313" key="1">
    <source>
        <dbReference type="EMBL" id="KEQ18180.1"/>
    </source>
</evidence>
<evidence type="ECO:0008006" key="3">
    <source>
        <dbReference type="Google" id="ProtNLM"/>
    </source>
</evidence>
<organism evidence="1 2">
    <name type="scientific">Endozoicomonas numazuensis</name>
    <dbReference type="NCBI Taxonomy" id="1137799"/>
    <lineage>
        <taxon>Bacteria</taxon>
        <taxon>Pseudomonadati</taxon>
        <taxon>Pseudomonadota</taxon>
        <taxon>Gammaproteobacteria</taxon>
        <taxon>Oceanospirillales</taxon>
        <taxon>Endozoicomonadaceae</taxon>
        <taxon>Endozoicomonas</taxon>
    </lineage>
</organism>
<dbReference type="AlphaFoldDB" id="A0A081NIA7"/>
<keyword evidence="2" id="KW-1185">Reference proteome</keyword>
<dbReference type="Gene3D" id="1.20.120.450">
    <property type="entry name" value="dinb family like domain"/>
    <property type="match status" value="1"/>
</dbReference>
<reference evidence="1 2" key="1">
    <citation type="submission" date="2014-06" db="EMBL/GenBank/DDBJ databases">
        <title>Whole Genome Sequences of Three Symbiotic Endozoicomonas Bacteria.</title>
        <authorList>
            <person name="Neave M.J."/>
            <person name="Apprill A."/>
            <person name="Voolstra C.R."/>
        </authorList>
    </citation>
    <scope>NUCLEOTIDE SEQUENCE [LARGE SCALE GENOMIC DNA]</scope>
    <source>
        <strain evidence="1 2">DSM 25634</strain>
    </source>
</reference>
<dbReference type="InterPro" id="IPR034660">
    <property type="entry name" value="DinB/YfiT-like"/>
</dbReference>